<proteinExistence type="predicted"/>
<feature type="compositionally biased region" description="Polar residues" evidence="2">
    <location>
        <begin position="277"/>
        <end position="325"/>
    </location>
</feature>
<feature type="compositionally biased region" description="Basic and acidic residues" evidence="2">
    <location>
        <begin position="103"/>
        <end position="134"/>
    </location>
</feature>
<feature type="compositionally biased region" description="Basic and acidic residues" evidence="2">
    <location>
        <begin position="366"/>
        <end position="379"/>
    </location>
</feature>
<dbReference type="PANTHER" id="PTHR15696:SF0">
    <property type="entry name" value="TELOMERASE-BINDING PROTEIN EST1A"/>
    <property type="match status" value="1"/>
</dbReference>
<dbReference type="SUPFAM" id="SSF48452">
    <property type="entry name" value="TPR-like"/>
    <property type="match status" value="1"/>
</dbReference>
<dbReference type="GO" id="GO:0000184">
    <property type="term" value="P:nuclear-transcribed mRNA catabolic process, nonsense-mediated decay"/>
    <property type="evidence" value="ECO:0007669"/>
    <property type="project" value="UniProtKB-KW"/>
</dbReference>
<feature type="compositionally biased region" description="Basic and acidic residues" evidence="2">
    <location>
        <begin position="166"/>
        <end position="179"/>
    </location>
</feature>
<feature type="compositionally biased region" description="Polar residues" evidence="2">
    <location>
        <begin position="180"/>
        <end position="206"/>
    </location>
</feature>
<dbReference type="EMBL" id="JABFTP020000021">
    <property type="protein sequence ID" value="KAL3267740.1"/>
    <property type="molecule type" value="Genomic_DNA"/>
</dbReference>
<sequence>MKRRPPQSYYRPGSGSLRKSNSGIEESESDTNLLINSKHHSQQNPVHVDSNFRSEGNSPRNDFHNMDSTIEKLGDVKIKDVPRKTKKPDIEIYVPRPVALNKKPEEMNAHKPFIHRGDEASEDREIIGDNDRNSHGYSNGNDRRFEFHSNDRFNSNKPKRYSNTRRGNDNRDFRDDWNEKSNQGRQMRQGSEPRGTNSNRDTNNWQRMRDTRSVEPSGPPSGSSYGDKSYTKPPSGRRHSTVGLERLNEIPPRFRKKMMEEGKLKNMNLPEEGWDGNSLTFQGTSNQSFDYTGSSNYQSNTGSYATLPNSHMHPNQNLSSQNMGYSTLPGRSREETAHPPSFGNGSRENENIGRPTSRPHTPSYTRRNDYYKNNDEKYHSSSRQSSQERYRRNNYNDNYDKRSSDDRFSHRKNDDRYDQRNKDNFYHREDTRGQRRPEEHREEPRSHRRQDHREEPRGYKRQDHREDARGNRGQRDQVQIRKNELRGPKFNSNDSSRSEVENRDTSPSAGFAPQESEMRPSLEAQLSPVSPDMPPDNLFEAVLSAAVDVIDWSEEVEQNYRLEAEALSDALTRSSSVASLVDSNATLVPLQSNKNSNSVKKSKRKNRKSGRRGSEHENWREEIRSREENDKDRGVTRNRNNSDSSNPQRSRQNSENVPVSGHSDFSNIANFDVKKAGVLVIQPPKFQENVSGTTPPSLDHPRYADARKQTMGAKPKSLFDPNNPDKPIIVKPSNTRTAPGVPENKEITPPPTYDVYGNICPNWYMEGSEEYQLSHYPNMIEDVKRADHEIQYIIFSGIFMKNWSALENYRQFLKESLQYFLCKDLKFSQTGNIEQHFWKLLYYNIIEKIRKAIQEDEANKEQYKKCALYLVDEGTQYFEGLLKMLEKTYQFELNDFLGANHSVPQKGLRFVGLALISAQKIFIFLGDLARYKEQINETSNYGKCRQWYIKAHEINPKNGRPYKQLAVLAVCARRKLDAVYYYMRSLMSSNPIHSAKEKLTNLFYENSKKYEQGEKKRREERLERARQHMKEKESEQSNFPTSIRRETWIRPDGGKRVHRTTQAVHEEEDSEEEDLASLSSVEVNKRFVISYLHVHGKLITRIGMESFQEAAMQMLKEFRALLQHSPIPLPSNRLLQLLALNMFAIESTQLKGKCQ</sequence>
<evidence type="ECO:0000313" key="5">
    <source>
        <dbReference type="EMBL" id="KAL3267740.1"/>
    </source>
</evidence>
<dbReference type="Pfam" id="PF10374">
    <property type="entry name" value="EST1"/>
    <property type="match status" value="1"/>
</dbReference>
<feature type="compositionally biased region" description="Basic and acidic residues" evidence="2">
    <location>
        <begin position="1013"/>
        <end position="1035"/>
    </location>
</feature>
<feature type="domain" description="Telomerase activating protein Est1-like N-terminal" evidence="4">
    <location>
        <begin position="833"/>
        <end position="936"/>
    </location>
</feature>
<protein>
    <recommendedName>
        <fullName evidence="7">Telomerase-binding protein EST1A</fullName>
    </recommendedName>
</protein>
<dbReference type="InterPro" id="IPR019458">
    <property type="entry name" value="Est1-like_N"/>
</dbReference>
<name>A0ABD2MNB3_9CUCU</name>
<reference evidence="5 6" key="1">
    <citation type="journal article" date="2021" name="BMC Biol.">
        <title>Horizontally acquired antibacterial genes associated with adaptive radiation of ladybird beetles.</title>
        <authorList>
            <person name="Li H.S."/>
            <person name="Tang X.F."/>
            <person name="Huang Y.H."/>
            <person name="Xu Z.Y."/>
            <person name="Chen M.L."/>
            <person name="Du X.Y."/>
            <person name="Qiu B.Y."/>
            <person name="Chen P.T."/>
            <person name="Zhang W."/>
            <person name="Slipinski A."/>
            <person name="Escalona H.E."/>
            <person name="Waterhouse R.M."/>
            <person name="Zwick A."/>
            <person name="Pang H."/>
        </authorList>
    </citation>
    <scope>NUCLEOTIDE SEQUENCE [LARGE SCALE GENOMIC DNA]</scope>
    <source>
        <strain evidence="5">SYSU2018</strain>
    </source>
</reference>
<dbReference type="Proteomes" id="UP001516400">
    <property type="component" value="Unassembled WGS sequence"/>
</dbReference>
<keyword evidence="1" id="KW-0866">Nonsense-mediated mRNA decay</keyword>
<dbReference type="InterPro" id="IPR045153">
    <property type="entry name" value="Est1/Ebs1-like"/>
</dbReference>
<evidence type="ECO:0008006" key="7">
    <source>
        <dbReference type="Google" id="ProtNLM"/>
    </source>
</evidence>
<gene>
    <name evidence="5" type="ORF">HHI36_006867</name>
</gene>
<dbReference type="InterPro" id="IPR011990">
    <property type="entry name" value="TPR-like_helical_dom_sf"/>
</dbReference>
<feature type="compositionally biased region" description="Polar residues" evidence="2">
    <location>
        <begin position="17"/>
        <end position="35"/>
    </location>
</feature>
<evidence type="ECO:0000313" key="6">
    <source>
        <dbReference type="Proteomes" id="UP001516400"/>
    </source>
</evidence>
<evidence type="ECO:0000259" key="4">
    <source>
        <dbReference type="Pfam" id="PF10374"/>
    </source>
</evidence>
<organism evidence="5 6">
    <name type="scientific">Cryptolaemus montrouzieri</name>
    <dbReference type="NCBI Taxonomy" id="559131"/>
    <lineage>
        <taxon>Eukaryota</taxon>
        <taxon>Metazoa</taxon>
        <taxon>Ecdysozoa</taxon>
        <taxon>Arthropoda</taxon>
        <taxon>Hexapoda</taxon>
        <taxon>Insecta</taxon>
        <taxon>Pterygota</taxon>
        <taxon>Neoptera</taxon>
        <taxon>Endopterygota</taxon>
        <taxon>Coleoptera</taxon>
        <taxon>Polyphaga</taxon>
        <taxon>Cucujiformia</taxon>
        <taxon>Coccinelloidea</taxon>
        <taxon>Coccinellidae</taxon>
        <taxon>Scymninae</taxon>
        <taxon>Scymnini</taxon>
        <taxon>Cryptolaemus</taxon>
    </lineage>
</organism>
<feature type="domain" description="DNA/RNA-binding" evidence="3">
    <location>
        <begin position="945"/>
        <end position="1152"/>
    </location>
</feature>
<feature type="region of interest" description="Disordered" evidence="2">
    <location>
        <begin position="713"/>
        <end position="748"/>
    </location>
</feature>
<feature type="region of interest" description="Disordered" evidence="2">
    <location>
        <begin position="588"/>
        <end position="663"/>
    </location>
</feature>
<keyword evidence="6" id="KW-1185">Reference proteome</keyword>
<comment type="caution">
    <text evidence="5">The sequence shown here is derived from an EMBL/GenBank/DDBJ whole genome shotgun (WGS) entry which is preliminary data.</text>
</comment>
<feature type="compositionally biased region" description="Polar residues" evidence="2">
    <location>
        <begin position="51"/>
        <end position="60"/>
    </location>
</feature>
<dbReference type="PANTHER" id="PTHR15696">
    <property type="entry name" value="SMG-7 SUPPRESSOR WITH MORPHOLOGICAL EFFECT ON GENITALIA PROTEIN 7"/>
    <property type="match status" value="1"/>
</dbReference>
<dbReference type="AlphaFoldDB" id="A0ABD2MNB3"/>
<evidence type="ECO:0000259" key="3">
    <source>
        <dbReference type="Pfam" id="PF10373"/>
    </source>
</evidence>
<feature type="compositionally biased region" description="Basic and acidic residues" evidence="2">
    <location>
        <begin position="612"/>
        <end position="635"/>
    </location>
</feature>
<dbReference type="Pfam" id="PF10373">
    <property type="entry name" value="EST1_DNA_bind"/>
    <property type="match status" value="1"/>
</dbReference>
<feature type="compositionally biased region" description="Basic and acidic residues" evidence="2">
    <location>
        <begin position="398"/>
        <end position="487"/>
    </location>
</feature>
<feature type="region of interest" description="Disordered" evidence="2">
    <location>
        <begin position="103"/>
        <end position="252"/>
    </location>
</feature>
<feature type="region of interest" description="Disordered" evidence="2">
    <location>
        <begin position="1"/>
        <end position="68"/>
    </location>
</feature>
<accession>A0ABD2MNB3</accession>
<evidence type="ECO:0000256" key="1">
    <source>
        <dbReference type="ARBA" id="ARBA00023161"/>
    </source>
</evidence>
<feature type="compositionally biased region" description="Polar residues" evidence="2">
    <location>
        <begin position="637"/>
        <end position="663"/>
    </location>
</feature>
<evidence type="ECO:0000256" key="2">
    <source>
        <dbReference type="SAM" id="MobiDB-lite"/>
    </source>
</evidence>
<feature type="compositionally biased region" description="Basic and acidic residues" evidence="2">
    <location>
        <begin position="141"/>
        <end position="151"/>
    </location>
</feature>
<dbReference type="Gene3D" id="1.25.40.10">
    <property type="entry name" value="Tetratricopeptide repeat domain"/>
    <property type="match status" value="1"/>
</dbReference>
<feature type="compositionally biased region" description="Basic residues" evidence="2">
    <location>
        <begin position="600"/>
        <end position="611"/>
    </location>
</feature>
<feature type="region of interest" description="Disordered" evidence="2">
    <location>
        <begin position="1013"/>
        <end position="1037"/>
    </location>
</feature>
<feature type="region of interest" description="Disordered" evidence="2">
    <location>
        <begin position="267"/>
        <end position="531"/>
    </location>
</feature>
<dbReference type="InterPro" id="IPR018834">
    <property type="entry name" value="DNA/RNA-bd_Est1-type"/>
</dbReference>